<dbReference type="InterPro" id="IPR014977">
    <property type="entry name" value="WRC_dom"/>
</dbReference>
<evidence type="ECO:0000256" key="4">
    <source>
        <dbReference type="PROSITE-ProRule" id="PRU01002"/>
    </source>
</evidence>
<dbReference type="EMBL" id="PP886184">
    <property type="protein sequence ID" value="XBS35897.1"/>
    <property type="molecule type" value="mRNA"/>
</dbReference>
<gene>
    <name evidence="8" type="primary">GRF6</name>
</gene>
<comment type="domain">
    <text evidence="5">The QLQ domain and WRC domain may be involved in protein-protein interaction and DNA-binding, respectively.</text>
</comment>
<evidence type="ECO:0000313" key="8">
    <source>
        <dbReference type="EMBL" id="XBS35897.1"/>
    </source>
</evidence>
<dbReference type="PROSITE" id="PS51666">
    <property type="entry name" value="QLQ"/>
    <property type="match status" value="1"/>
</dbReference>
<dbReference type="SMART" id="SM00951">
    <property type="entry name" value="QLQ"/>
    <property type="match status" value="1"/>
</dbReference>
<feature type="short sequence motif" description="Bipartite nuclear localization signal" evidence="4">
    <location>
        <begin position="138"/>
        <end position="148"/>
    </location>
</feature>
<feature type="domain" description="QLQ" evidence="6">
    <location>
        <begin position="81"/>
        <end position="116"/>
    </location>
</feature>
<keyword evidence="3 4" id="KW-0539">Nucleus</keyword>
<comment type="function">
    <text evidence="5">Transcription activator.</text>
</comment>
<keyword evidence="5" id="KW-0804">Transcription</keyword>
<evidence type="ECO:0000256" key="5">
    <source>
        <dbReference type="RuleBase" id="RU367127"/>
    </source>
</evidence>
<organism evidence="8">
    <name type="scientific">Ipomoea batatas</name>
    <name type="common">Sweet potato</name>
    <name type="synonym">Convolvulus batatas</name>
    <dbReference type="NCBI Taxonomy" id="4120"/>
    <lineage>
        <taxon>Eukaryota</taxon>
        <taxon>Viridiplantae</taxon>
        <taxon>Streptophyta</taxon>
        <taxon>Embryophyta</taxon>
        <taxon>Tracheophyta</taxon>
        <taxon>Spermatophyta</taxon>
        <taxon>Magnoliopsida</taxon>
        <taxon>eudicotyledons</taxon>
        <taxon>Gunneridae</taxon>
        <taxon>Pentapetalae</taxon>
        <taxon>asterids</taxon>
        <taxon>lamiids</taxon>
        <taxon>Solanales</taxon>
        <taxon>Convolvulaceae</taxon>
        <taxon>Ipomoeeae</taxon>
        <taxon>Ipomoea</taxon>
    </lineage>
</organism>
<name>A0AAU7P2Y7_IPOBA</name>
<protein>
    <recommendedName>
        <fullName evidence="5">Growth-regulating factor</fullName>
    </recommendedName>
</protein>
<feature type="domain" description="WRC" evidence="7">
    <location>
        <begin position="133"/>
        <end position="177"/>
    </location>
</feature>
<sequence length="460" mass="49716">MGSGERSGKLAGLHDDSSSYPCTKKIAKLNRQFQFSPSETQISCFGDGGNGTSDAPAGGPVFFNSAPPLTGGSMGSEKAVVFTASQRQEFERQSLIYKYMMASVPVPPQLLIPLPKTQSNKSGLDLKFPAGSDPEPWRCRRTDGKKWRCSRDVLPDQKYCERHAHKNRPRSRKPVEIQSHNKNSRNHNNNNYPAVTVPSFQFPATASCDQNSIILTLIGIRFEPDSSGAVIPILLIGIRFEPAIRPLGTWHSLLLCNEWFARGGNTCNQQKQQFVLSPPPSTLGYTIGNAINMNASPLYRPELSSNEQGFVNPNPFLEGQEARSHHQVNSAFLSHNMAFLQGSLNANAGIVHPTQHFIDAQFAGQKDGLDNTDHSSLSCKSSDRKLPFCSFRLSVPGGGRGSYEDNQGLSVGMLNAESQSSSSIMPGGPLGEALCLGAASNLASPHGYSNSSGTSSCSLI</sequence>
<dbReference type="Pfam" id="PF08879">
    <property type="entry name" value="WRC"/>
    <property type="match status" value="1"/>
</dbReference>
<dbReference type="GO" id="GO:0099402">
    <property type="term" value="P:plant organ development"/>
    <property type="evidence" value="ECO:0007669"/>
    <property type="project" value="UniProtKB-ARBA"/>
</dbReference>
<dbReference type="PANTHER" id="PTHR31602:SF3">
    <property type="entry name" value="GROWTH-REGULATING FACTOR 8"/>
    <property type="match status" value="1"/>
</dbReference>
<evidence type="ECO:0000256" key="1">
    <source>
        <dbReference type="ARBA" id="ARBA00004123"/>
    </source>
</evidence>
<keyword evidence="5" id="KW-0010">Activator</keyword>
<dbReference type="PANTHER" id="PTHR31602">
    <property type="entry name" value="GROWTH-REGULATING FACTOR 5"/>
    <property type="match status" value="1"/>
</dbReference>
<evidence type="ECO:0000259" key="6">
    <source>
        <dbReference type="PROSITE" id="PS51666"/>
    </source>
</evidence>
<dbReference type="GO" id="GO:0006351">
    <property type="term" value="P:DNA-templated transcription"/>
    <property type="evidence" value="ECO:0007669"/>
    <property type="project" value="UniProtKB-UniRule"/>
</dbReference>
<proteinExistence type="evidence at transcript level"/>
<keyword evidence="5" id="KW-0805">Transcription regulation</keyword>
<evidence type="ECO:0000256" key="3">
    <source>
        <dbReference type="ARBA" id="ARBA00023242"/>
    </source>
</evidence>
<evidence type="ECO:0000256" key="2">
    <source>
        <dbReference type="ARBA" id="ARBA00008122"/>
    </source>
</evidence>
<dbReference type="InterPro" id="IPR014978">
    <property type="entry name" value="Gln-Leu-Gln_QLQ"/>
</dbReference>
<comment type="similarity">
    <text evidence="2 5">Belongs to the GRF family.</text>
</comment>
<evidence type="ECO:0000259" key="7">
    <source>
        <dbReference type="PROSITE" id="PS51667"/>
    </source>
</evidence>
<comment type="subcellular location">
    <subcellularLocation>
        <location evidence="1 4 5">Nucleus</location>
    </subcellularLocation>
</comment>
<accession>A0AAU7P2Y7</accession>
<dbReference type="AlphaFoldDB" id="A0AAU7P2Y7"/>
<dbReference type="GO" id="GO:0005634">
    <property type="term" value="C:nucleus"/>
    <property type="evidence" value="ECO:0007669"/>
    <property type="project" value="UniProtKB-SubCell"/>
</dbReference>
<dbReference type="Pfam" id="PF08880">
    <property type="entry name" value="QLQ"/>
    <property type="match status" value="1"/>
</dbReference>
<feature type="short sequence motif" description="Bipartite nuclear localization signal" evidence="4">
    <location>
        <begin position="166"/>
        <end position="173"/>
    </location>
</feature>
<dbReference type="InterPro" id="IPR031137">
    <property type="entry name" value="GRF"/>
</dbReference>
<dbReference type="PROSITE" id="PS51667">
    <property type="entry name" value="WRC"/>
    <property type="match status" value="1"/>
</dbReference>
<reference evidence="8" key="1">
    <citation type="submission" date="2024-06" db="EMBL/GenBank/DDBJ databases">
        <authorList>
            <person name="Huang H.W."/>
        </authorList>
    </citation>
    <scope>NUCLEOTIDE SEQUENCE</scope>
    <source>
        <strain evidence="8">IbGRF6</strain>
    </source>
</reference>
<dbReference type="GO" id="GO:0005524">
    <property type="term" value="F:ATP binding"/>
    <property type="evidence" value="ECO:0007669"/>
    <property type="project" value="UniProtKB-UniRule"/>
</dbReference>
<dbReference type="GO" id="GO:0006355">
    <property type="term" value="P:regulation of DNA-templated transcription"/>
    <property type="evidence" value="ECO:0007669"/>
    <property type="project" value="InterPro"/>
</dbReference>